<evidence type="ECO:0000313" key="4">
    <source>
        <dbReference type="EMBL" id="GAI11680.1"/>
    </source>
</evidence>
<dbReference type="AlphaFoldDB" id="X1MAF9"/>
<organism evidence="4">
    <name type="scientific">marine sediment metagenome</name>
    <dbReference type="NCBI Taxonomy" id="412755"/>
    <lineage>
        <taxon>unclassified sequences</taxon>
        <taxon>metagenomes</taxon>
        <taxon>ecological metagenomes</taxon>
    </lineage>
</organism>
<dbReference type="Pfam" id="PF00072">
    <property type="entry name" value="Response_reg"/>
    <property type="match status" value="1"/>
</dbReference>
<feature type="domain" description="Response regulatory" evidence="3">
    <location>
        <begin position="9"/>
        <end position="123"/>
    </location>
</feature>
<dbReference type="PROSITE" id="PS50110">
    <property type="entry name" value="RESPONSE_REGULATORY"/>
    <property type="match status" value="1"/>
</dbReference>
<dbReference type="PANTHER" id="PTHR44591">
    <property type="entry name" value="STRESS RESPONSE REGULATOR PROTEIN 1"/>
    <property type="match status" value="1"/>
</dbReference>
<dbReference type="CDD" id="cd17574">
    <property type="entry name" value="REC_OmpR"/>
    <property type="match status" value="1"/>
</dbReference>
<dbReference type="EMBL" id="BARV01006353">
    <property type="protein sequence ID" value="GAI11680.1"/>
    <property type="molecule type" value="Genomic_DNA"/>
</dbReference>
<reference evidence="4" key="1">
    <citation type="journal article" date="2014" name="Front. Microbiol.">
        <title>High frequency of phylogenetically diverse reductive dehalogenase-homologous genes in deep subseafloor sedimentary metagenomes.</title>
        <authorList>
            <person name="Kawai M."/>
            <person name="Futagami T."/>
            <person name="Toyoda A."/>
            <person name="Takaki Y."/>
            <person name="Nishi S."/>
            <person name="Hori S."/>
            <person name="Arai W."/>
            <person name="Tsubouchi T."/>
            <person name="Morono Y."/>
            <person name="Uchiyama I."/>
            <person name="Ito T."/>
            <person name="Fujiyama A."/>
            <person name="Inagaki F."/>
            <person name="Takami H."/>
        </authorList>
    </citation>
    <scope>NUCLEOTIDE SEQUENCE</scope>
    <source>
        <strain evidence="4">Expedition CK06-06</strain>
    </source>
</reference>
<evidence type="ECO:0000256" key="2">
    <source>
        <dbReference type="ARBA" id="ARBA00023012"/>
    </source>
</evidence>
<dbReference type="InterPro" id="IPR050595">
    <property type="entry name" value="Bact_response_regulator"/>
</dbReference>
<dbReference type="Gene3D" id="3.40.50.2300">
    <property type="match status" value="1"/>
</dbReference>
<dbReference type="GO" id="GO:0000160">
    <property type="term" value="P:phosphorelay signal transduction system"/>
    <property type="evidence" value="ECO:0007669"/>
    <property type="project" value="UniProtKB-KW"/>
</dbReference>
<accession>X1MAF9</accession>
<dbReference type="PANTHER" id="PTHR44591:SF14">
    <property type="entry name" value="PROTEIN PILG"/>
    <property type="match status" value="1"/>
</dbReference>
<keyword evidence="1" id="KW-0597">Phosphoprotein</keyword>
<dbReference type="InterPro" id="IPR001789">
    <property type="entry name" value="Sig_transdc_resp-reg_receiver"/>
</dbReference>
<sequence length="124" mass="14154">MAEKTEAKKILIVDDDKEVLRVLEILLKREGYTPLCACDGEEAIRLAQKFQPDLVLLDFLMPKMDGSRTFAELRHRLGNDKPFIFITATSLRLSPELAESKQFVYLPKPVDFDKLMEAVRSVLA</sequence>
<evidence type="ECO:0000259" key="3">
    <source>
        <dbReference type="PROSITE" id="PS50110"/>
    </source>
</evidence>
<name>X1MAF9_9ZZZZ</name>
<dbReference type="SUPFAM" id="SSF52172">
    <property type="entry name" value="CheY-like"/>
    <property type="match status" value="1"/>
</dbReference>
<dbReference type="InterPro" id="IPR011006">
    <property type="entry name" value="CheY-like_superfamily"/>
</dbReference>
<dbReference type="SMART" id="SM00448">
    <property type="entry name" value="REC"/>
    <property type="match status" value="1"/>
</dbReference>
<proteinExistence type="predicted"/>
<comment type="caution">
    <text evidence="4">The sequence shown here is derived from an EMBL/GenBank/DDBJ whole genome shotgun (WGS) entry which is preliminary data.</text>
</comment>
<protein>
    <recommendedName>
        <fullName evidence="3">Response regulatory domain-containing protein</fullName>
    </recommendedName>
</protein>
<evidence type="ECO:0000256" key="1">
    <source>
        <dbReference type="ARBA" id="ARBA00022553"/>
    </source>
</evidence>
<gene>
    <name evidence="4" type="ORF">S06H3_13013</name>
</gene>
<keyword evidence="2" id="KW-0902">Two-component regulatory system</keyword>